<feature type="compositionally biased region" description="Basic residues" evidence="1">
    <location>
        <begin position="301"/>
        <end position="311"/>
    </location>
</feature>
<dbReference type="AlphaFoldDB" id="A0A8T3DAY6"/>
<dbReference type="PANTHER" id="PTHR22409:SF2">
    <property type="entry name" value="CHROMOSOME 19 OPEN READING FRAME 44"/>
    <property type="match status" value="1"/>
</dbReference>
<feature type="region of interest" description="Disordered" evidence="1">
    <location>
        <begin position="405"/>
        <end position="431"/>
    </location>
</feature>
<accession>A0A8T3DAY6</accession>
<dbReference type="PANTHER" id="PTHR22409">
    <property type="entry name" value="CHROMOSOME 19 OPEN READING FRAME 44"/>
    <property type="match status" value="1"/>
</dbReference>
<protein>
    <recommendedName>
        <fullName evidence="2">DUF4614 domain-containing protein</fullName>
    </recommendedName>
</protein>
<evidence type="ECO:0000313" key="3">
    <source>
        <dbReference type="EMBL" id="KAI1891775.1"/>
    </source>
</evidence>
<proteinExistence type="predicted"/>
<evidence type="ECO:0000259" key="2">
    <source>
        <dbReference type="Pfam" id="PF15391"/>
    </source>
</evidence>
<feature type="compositionally biased region" description="Basic and acidic residues" evidence="1">
    <location>
        <begin position="410"/>
        <end position="429"/>
    </location>
</feature>
<feature type="compositionally biased region" description="Polar residues" evidence="1">
    <location>
        <begin position="315"/>
        <end position="326"/>
    </location>
</feature>
<feature type="compositionally biased region" description="Basic and acidic residues" evidence="1">
    <location>
        <begin position="474"/>
        <end position="487"/>
    </location>
</feature>
<sequence>MWNRTGVKSTALERAQAQLSGRRVFNKSNDGSRDDLQEYIDALTKKTNALHLRHTYEDLDDISSDDRESVSNNGATDAIEGQPMLKGLSERPRGGEGSRFLKKATPHPMTSSQSPMLSKTGAHKEELKSAASSLRGSHSAALCRLALIEDRFRNRFQAREGRDTDPPPPEATPPSAQSSGELSMKGSRFLKKRSTPITQQQSPEPNKTYRPTAAQLRSSGKGISLDSDEEDMKKLLGGTLESSDESLLKEHRLPSQESPQLVKKSFMKSNQRLTPAHSPFAGQKTPSRTKNRSPSPPSRGSPRHSGIRAHLLRSPSYSLRSVSMALSPTPTPPNIPSPGRTMTPRAKFLRPSLSSVSMHSEVKSLDELFPDAPTSDNTISERSETSDAFKINILSLDNLVPETSGAVEASVEKQKKNTADSLKKTERPSDGLNVVLVEDLLSEEEIQSADDKVEYESDFESEIQTEPDQSMSEISEHLGHREKDASRASEQQDEVSERTHGPSPEERRSRTERSVSYSSHSESNRSNASFSGSRRGSYSRSSASDSLSDTITSFHEKCKPSVKEAAVQTQTEGLSYTWSSGLAALGPSIGMSHVDPTPIASHVISAEAVEALTAYSPAVFALNDMLRQQLALTKQIMEVSRHLHTSLLESLGPANYRYTTLEDTREYIQSHKSPKLTVEEALEEVLQEMKEYHYI</sequence>
<feature type="compositionally biased region" description="Basic and acidic residues" evidence="1">
    <location>
        <begin position="495"/>
        <end position="513"/>
    </location>
</feature>
<gene>
    <name evidence="3" type="ORF">AGOR_G00147230</name>
</gene>
<organism evidence="3 4">
    <name type="scientific">Albula goreensis</name>
    <dbReference type="NCBI Taxonomy" id="1534307"/>
    <lineage>
        <taxon>Eukaryota</taxon>
        <taxon>Metazoa</taxon>
        <taxon>Chordata</taxon>
        <taxon>Craniata</taxon>
        <taxon>Vertebrata</taxon>
        <taxon>Euteleostomi</taxon>
        <taxon>Actinopterygii</taxon>
        <taxon>Neopterygii</taxon>
        <taxon>Teleostei</taxon>
        <taxon>Albuliformes</taxon>
        <taxon>Albulidae</taxon>
        <taxon>Albula</taxon>
    </lineage>
</organism>
<dbReference type="InterPro" id="IPR027884">
    <property type="entry name" value="DUF4614"/>
</dbReference>
<comment type="caution">
    <text evidence="3">The sequence shown here is derived from an EMBL/GenBank/DDBJ whole genome shotgun (WGS) entry which is preliminary data.</text>
</comment>
<dbReference type="Proteomes" id="UP000829720">
    <property type="component" value="Unassembled WGS sequence"/>
</dbReference>
<dbReference type="EMBL" id="JAERUA010000013">
    <property type="protein sequence ID" value="KAI1891775.1"/>
    <property type="molecule type" value="Genomic_DNA"/>
</dbReference>
<reference evidence="3" key="1">
    <citation type="submission" date="2021-01" db="EMBL/GenBank/DDBJ databases">
        <authorList>
            <person name="Zahm M."/>
            <person name="Roques C."/>
            <person name="Cabau C."/>
            <person name="Klopp C."/>
            <person name="Donnadieu C."/>
            <person name="Jouanno E."/>
            <person name="Lampietro C."/>
            <person name="Louis A."/>
            <person name="Herpin A."/>
            <person name="Echchiki A."/>
            <person name="Berthelot C."/>
            <person name="Parey E."/>
            <person name="Roest-Crollius H."/>
            <person name="Braasch I."/>
            <person name="Postlethwait J."/>
            <person name="Bobe J."/>
            <person name="Montfort J."/>
            <person name="Bouchez O."/>
            <person name="Begum T."/>
            <person name="Mejri S."/>
            <person name="Adams A."/>
            <person name="Chen W.-J."/>
            <person name="Guiguen Y."/>
        </authorList>
    </citation>
    <scope>NUCLEOTIDE SEQUENCE</scope>
    <source>
        <tissue evidence="3">Blood</tissue>
    </source>
</reference>
<evidence type="ECO:0000256" key="1">
    <source>
        <dbReference type="SAM" id="MobiDB-lite"/>
    </source>
</evidence>
<feature type="compositionally biased region" description="Acidic residues" evidence="1">
    <location>
        <begin position="456"/>
        <end position="465"/>
    </location>
</feature>
<feature type="region of interest" description="Disordered" evidence="1">
    <location>
        <begin position="157"/>
        <end position="345"/>
    </location>
</feature>
<feature type="region of interest" description="Disordered" evidence="1">
    <location>
        <begin position="445"/>
        <end position="546"/>
    </location>
</feature>
<feature type="region of interest" description="Disordered" evidence="1">
    <location>
        <begin position="63"/>
        <end position="138"/>
    </location>
</feature>
<feature type="region of interest" description="Disordered" evidence="1">
    <location>
        <begin position="1"/>
        <end position="33"/>
    </location>
</feature>
<feature type="compositionally biased region" description="Low complexity" evidence="1">
    <location>
        <begin position="514"/>
        <end position="546"/>
    </location>
</feature>
<dbReference type="OrthoDB" id="2151530at2759"/>
<keyword evidence="4" id="KW-1185">Reference proteome</keyword>
<feature type="domain" description="DUF4614" evidence="2">
    <location>
        <begin position="494"/>
        <end position="673"/>
    </location>
</feature>
<name>A0A8T3DAY6_9TELE</name>
<feature type="compositionally biased region" description="Polar residues" evidence="1">
    <location>
        <begin position="108"/>
        <end position="117"/>
    </location>
</feature>
<dbReference type="Pfam" id="PF15391">
    <property type="entry name" value="DUF4614"/>
    <property type="match status" value="1"/>
</dbReference>
<evidence type="ECO:0000313" key="4">
    <source>
        <dbReference type="Proteomes" id="UP000829720"/>
    </source>
</evidence>
<feature type="compositionally biased region" description="Polar residues" evidence="1">
    <location>
        <begin position="195"/>
        <end position="205"/>
    </location>
</feature>
<dbReference type="InterPro" id="IPR040120">
    <property type="entry name" value="C19orf44-like"/>
</dbReference>